<dbReference type="Pfam" id="PF04186">
    <property type="entry name" value="FxsA"/>
    <property type="match status" value="1"/>
</dbReference>
<feature type="transmembrane region" description="Helical" evidence="2">
    <location>
        <begin position="26"/>
        <end position="44"/>
    </location>
</feature>
<name>A0A8J3DIB4_9HYPH</name>
<evidence type="ECO:0000256" key="1">
    <source>
        <dbReference type="SAM" id="MobiDB-lite"/>
    </source>
</evidence>
<accession>A0A8J3DIB4</accession>
<dbReference type="PANTHER" id="PTHR35335:SF1">
    <property type="entry name" value="UPF0716 PROTEIN FXSA"/>
    <property type="match status" value="1"/>
</dbReference>
<proteinExistence type="predicted"/>
<evidence type="ECO:0000313" key="4">
    <source>
        <dbReference type="Proteomes" id="UP000641137"/>
    </source>
</evidence>
<keyword evidence="2" id="KW-1133">Transmembrane helix</keyword>
<dbReference type="GO" id="GO:0016020">
    <property type="term" value="C:membrane"/>
    <property type="evidence" value="ECO:0007669"/>
    <property type="project" value="InterPro"/>
</dbReference>
<dbReference type="RefSeq" id="WP_244636727.1">
    <property type="nucleotide sequence ID" value="NZ_BMZO01000007.1"/>
</dbReference>
<evidence type="ECO:0000313" key="3">
    <source>
        <dbReference type="EMBL" id="GHC74428.1"/>
    </source>
</evidence>
<feature type="transmembrane region" description="Helical" evidence="2">
    <location>
        <begin position="73"/>
        <end position="98"/>
    </location>
</feature>
<dbReference type="AlphaFoldDB" id="A0A8J3DIB4"/>
<dbReference type="Proteomes" id="UP000641137">
    <property type="component" value="Unassembled WGS sequence"/>
</dbReference>
<keyword evidence="4" id="KW-1185">Reference proteome</keyword>
<sequence>MPFLLLMLLPLLEIAGFVIVGGAVGVLGTIGLVILSAIVGILTLRSQGLQVLTRVRTEVEAGEDPSSTLLHGFFITISGILLIIPGFVTDITGLLLFLPPVRNFLWRSAGRNMVVRRYQYGSSGGRRSGETIIDLEADNYRSEPSSNGSGKQLDDGRD</sequence>
<protein>
    <submittedName>
        <fullName evidence="3">Membrane protein FxsA</fullName>
    </submittedName>
</protein>
<evidence type="ECO:0000256" key="2">
    <source>
        <dbReference type="SAM" id="Phobius"/>
    </source>
</evidence>
<dbReference type="InterPro" id="IPR007313">
    <property type="entry name" value="FxsA"/>
</dbReference>
<organism evidence="3 4">
    <name type="scientific">Limoniibacter endophyticus</name>
    <dbReference type="NCBI Taxonomy" id="1565040"/>
    <lineage>
        <taxon>Bacteria</taxon>
        <taxon>Pseudomonadati</taxon>
        <taxon>Pseudomonadota</taxon>
        <taxon>Alphaproteobacteria</taxon>
        <taxon>Hyphomicrobiales</taxon>
        <taxon>Bartonellaceae</taxon>
        <taxon>Limoniibacter</taxon>
    </lineage>
</organism>
<comment type="caution">
    <text evidence="3">The sequence shown here is derived from an EMBL/GenBank/DDBJ whole genome shotgun (WGS) entry which is preliminary data.</text>
</comment>
<keyword evidence="2" id="KW-0812">Transmembrane</keyword>
<dbReference type="PANTHER" id="PTHR35335">
    <property type="entry name" value="UPF0716 PROTEIN FXSA"/>
    <property type="match status" value="1"/>
</dbReference>
<reference evidence="3" key="1">
    <citation type="journal article" date="2014" name="Int. J. Syst. Evol. Microbiol.">
        <title>Complete genome sequence of Corynebacterium casei LMG S-19264T (=DSM 44701T), isolated from a smear-ripened cheese.</title>
        <authorList>
            <consortium name="US DOE Joint Genome Institute (JGI-PGF)"/>
            <person name="Walter F."/>
            <person name="Albersmeier A."/>
            <person name="Kalinowski J."/>
            <person name="Ruckert C."/>
        </authorList>
    </citation>
    <scope>NUCLEOTIDE SEQUENCE</scope>
    <source>
        <strain evidence="3">KCTC 42097</strain>
    </source>
</reference>
<gene>
    <name evidence="3" type="ORF">GCM10010136_23630</name>
</gene>
<feature type="region of interest" description="Disordered" evidence="1">
    <location>
        <begin position="136"/>
        <end position="158"/>
    </location>
</feature>
<reference evidence="3" key="2">
    <citation type="submission" date="2020-09" db="EMBL/GenBank/DDBJ databases">
        <authorList>
            <person name="Sun Q."/>
            <person name="Kim S."/>
        </authorList>
    </citation>
    <scope>NUCLEOTIDE SEQUENCE</scope>
    <source>
        <strain evidence="3">KCTC 42097</strain>
    </source>
</reference>
<dbReference type="NCBIfam" id="NF008528">
    <property type="entry name" value="PRK11463.1-2"/>
    <property type="match status" value="1"/>
</dbReference>
<keyword evidence="2" id="KW-0472">Membrane</keyword>
<dbReference type="EMBL" id="BMZO01000007">
    <property type="protein sequence ID" value="GHC74428.1"/>
    <property type="molecule type" value="Genomic_DNA"/>
</dbReference>